<evidence type="ECO:0000313" key="4">
    <source>
        <dbReference type="Proteomes" id="UP000196158"/>
    </source>
</evidence>
<keyword evidence="4" id="KW-1185">Reference proteome</keyword>
<dbReference type="InterPro" id="IPR024312">
    <property type="entry name" value="TACC_fungi"/>
</dbReference>
<evidence type="ECO:0000256" key="1">
    <source>
        <dbReference type="SAM" id="Coils"/>
    </source>
</evidence>
<dbReference type="EMBL" id="FXLY01000004">
    <property type="protein sequence ID" value="SMN19572.1"/>
    <property type="molecule type" value="Genomic_DNA"/>
</dbReference>
<organism evidence="3 4">
    <name type="scientific">Maudiozyma saulgeensis</name>
    <dbReference type="NCBI Taxonomy" id="1789683"/>
    <lineage>
        <taxon>Eukaryota</taxon>
        <taxon>Fungi</taxon>
        <taxon>Dikarya</taxon>
        <taxon>Ascomycota</taxon>
        <taxon>Saccharomycotina</taxon>
        <taxon>Saccharomycetes</taxon>
        <taxon>Saccharomycetales</taxon>
        <taxon>Saccharomycetaceae</taxon>
        <taxon>Maudiozyma</taxon>
    </lineage>
</organism>
<dbReference type="OrthoDB" id="5367584at2759"/>
<dbReference type="SUPFAM" id="SSF57997">
    <property type="entry name" value="Tropomyosin"/>
    <property type="match status" value="1"/>
</dbReference>
<name>A0A1X7R1K9_9SACH</name>
<dbReference type="Gene3D" id="1.20.5.1160">
    <property type="entry name" value="Vasodilator-stimulated phosphoprotein"/>
    <property type="match status" value="1"/>
</dbReference>
<dbReference type="Gene3D" id="1.10.287.1490">
    <property type="match status" value="1"/>
</dbReference>
<dbReference type="AlphaFoldDB" id="A0A1X7R1K9"/>
<evidence type="ECO:0000256" key="2">
    <source>
        <dbReference type="SAM" id="MobiDB-lite"/>
    </source>
</evidence>
<dbReference type="STRING" id="1789683.A0A1X7R1K9"/>
<feature type="region of interest" description="Disordered" evidence="2">
    <location>
        <begin position="1"/>
        <end position="25"/>
    </location>
</feature>
<feature type="coiled-coil region" evidence="1">
    <location>
        <begin position="309"/>
        <end position="769"/>
    </location>
</feature>
<dbReference type="Pfam" id="PF12709">
    <property type="entry name" value="Fungal_TACC"/>
    <property type="match status" value="1"/>
</dbReference>
<evidence type="ECO:0000313" key="3">
    <source>
        <dbReference type="EMBL" id="SMN19572.1"/>
    </source>
</evidence>
<feature type="region of interest" description="Disordered" evidence="2">
    <location>
        <begin position="187"/>
        <end position="211"/>
    </location>
</feature>
<reference evidence="3 4" key="1">
    <citation type="submission" date="2017-04" db="EMBL/GenBank/DDBJ databases">
        <authorList>
            <person name="Afonso C.L."/>
            <person name="Miller P.J."/>
            <person name="Scott M.A."/>
            <person name="Spackman E."/>
            <person name="Goraichik I."/>
            <person name="Dimitrov K.M."/>
            <person name="Suarez D.L."/>
            <person name="Swayne D.E."/>
        </authorList>
    </citation>
    <scope>NUCLEOTIDE SEQUENCE [LARGE SCALE GENOMIC DNA]</scope>
</reference>
<proteinExistence type="predicted"/>
<accession>A0A1X7R1K9</accession>
<sequence length="848" mass="98218">MQESTPTTPNRESPQNDIIDDNSSLVLSPEYLEEDMKVDKYHMKGYNHGLSSKKKADQNLVNFKLMKDTTPTILFADKSINMMTSSNGIQDPFTQNMGNISDMSLEVGRNDDDDDDGNANASNNRQLGLTSLEQTVGKTLEQLDVNKPLPLKLEGKMVKQSQSNFNIISPGKRNLDTVDLIEEQEKQETATMTKKKQKLESPPTDNEQNYDENAESPAVIEMINANNVDSTPELEEDVIINNSAKTPNVFANEKSSPTSSNHMLSPIIQHEKGHTYDIDIISKENGDDNDDSEFINMVSKRNMELSNDIHQVNIKMNNLAVDYQRLNKRYQNYYSMVNELQQDLKVANLKTEELEEENESHKSKIQPLKTKLQEFVNEIKMMNTNQNLLQTKYDNICSENESSKKAQEELEQRISSLQKVIEEKETLIKTITDEKKDFESKFETYTTEIEELQQQKEHAQLDAESYKSELEVKTNQLLETQQTLNKMADSEKTNSEDLLENIKALTEEKESLQKKLETMKQDTDTELQKTKDITNGFEVTNKELLTKIDTYTNDLRVANDQLENKDQELNEIRKKLENANDECEVRVAEVAELNIEIESLKESKIHLEETNNRMQQELDQKNISSKDEVENYRKASIELESVQLKNSNIESRYLKEIGELQSTLSNIGDSLESAQRQVENTKKENNELKEKIAEQKTLLLSKNDASVETNADLDNQVAELKRQLDVATTTKEQIEQNIETNNSQKDKQLEGFKQQIEDWKLKMEDKEKDTNKRLRLLAEDLYHQYSSKHEQKVKSLKKSYEKKYETQIEKMTMEHRVMREEIDRINKQLHLEREEKKELLRTMENEAK</sequence>
<dbReference type="Proteomes" id="UP000196158">
    <property type="component" value="Unassembled WGS sequence"/>
</dbReference>
<protein>
    <submittedName>
        <fullName evidence="3">Similar to Saccharomyces cerevisiae YOR195W SLK19 Kinetochore-associated protein required for normal segregation of chromosomes in meiosis and mitosis</fullName>
    </submittedName>
</protein>
<keyword evidence="1" id="KW-0175">Coiled coil</keyword>
<feature type="coiled-coil region" evidence="1">
    <location>
        <begin position="801"/>
        <end position="846"/>
    </location>
</feature>
<gene>
    <name evidence="3" type="ORF">KASA_0O01199G</name>
</gene>
<feature type="region of interest" description="Disordered" evidence="2">
    <location>
        <begin position="103"/>
        <end position="130"/>
    </location>
</feature>